<gene>
    <name evidence="3 7" type="primary">grpE</name>
    <name evidence="7" type="ORF">EAF07_06695</name>
</gene>
<dbReference type="PANTHER" id="PTHR21237">
    <property type="entry name" value="GRPE PROTEIN"/>
    <property type="match status" value="1"/>
</dbReference>
<dbReference type="HAMAP" id="MF_01151">
    <property type="entry name" value="GrpE"/>
    <property type="match status" value="1"/>
</dbReference>
<dbReference type="GO" id="GO:0006457">
    <property type="term" value="P:protein folding"/>
    <property type="evidence" value="ECO:0007669"/>
    <property type="project" value="InterPro"/>
</dbReference>
<dbReference type="InterPro" id="IPR009012">
    <property type="entry name" value="GrpE_head"/>
</dbReference>
<comment type="similarity">
    <text evidence="1 3 5">Belongs to the GrpE family.</text>
</comment>
<evidence type="ECO:0000256" key="6">
    <source>
        <dbReference type="SAM" id="Coils"/>
    </source>
</evidence>
<evidence type="ECO:0000256" key="5">
    <source>
        <dbReference type="RuleBase" id="RU004478"/>
    </source>
</evidence>
<proteinExistence type="inferred from homology"/>
<dbReference type="GO" id="GO:0051082">
    <property type="term" value="F:unfolded protein binding"/>
    <property type="evidence" value="ECO:0007669"/>
    <property type="project" value="TreeGrafter"/>
</dbReference>
<dbReference type="Gene3D" id="3.90.20.20">
    <property type="match status" value="1"/>
</dbReference>
<keyword evidence="3" id="KW-0963">Cytoplasm</keyword>
<dbReference type="InterPro" id="IPR013805">
    <property type="entry name" value="GrpE_CC"/>
</dbReference>
<dbReference type="Gene3D" id="2.30.22.10">
    <property type="entry name" value="Head domain of nucleotide exchange factor GrpE"/>
    <property type="match status" value="1"/>
</dbReference>
<organism evidence="7 8">
    <name type="scientific">Streptococcus hillyeri</name>
    <dbReference type="NCBI Taxonomy" id="2282420"/>
    <lineage>
        <taxon>Bacteria</taxon>
        <taxon>Bacillati</taxon>
        <taxon>Bacillota</taxon>
        <taxon>Bacilli</taxon>
        <taxon>Lactobacillales</taxon>
        <taxon>Streptococcaceae</taxon>
        <taxon>Streptococcus</taxon>
    </lineage>
</organism>
<dbReference type="RefSeq" id="WP_121835821.1">
    <property type="nucleotide sequence ID" value="NZ_CP163513.1"/>
</dbReference>
<evidence type="ECO:0000256" key="3">
    <source>
        <dbReference type="HAMAP-Rule" id="MF_01151"/>
    </source>
</evidence>
<dbReference type="InterPro" id="IPR000740">
    <property type="entry name" value="GrpE"/>
</dbReference>
<dbReference type="CDD" id="cd00446">
    <property type="entry name" value="GrpE"/>
    <property type="match status" value="1"/>
</dbReference>
<dbReference type="GO" id="GO:0005737">
    <property type="term" value="C:cytoplasm"/>
    <property type="evidence" value="ECO:0007669"/>
    <property type="project" value="UniProtKB-SubCell"/>
</dbReference>
<evidence type="ECO:0000256" key="1">
    <source>
        <dbReference type="ARBA" id="ARBA00009054"/>
    </source>
</evidence>
<evidence type="ECO:0000313" key="7">
    <source>
        <dbReference type="EMBL" id="RLY02778.1"/>
    </source>
</evidence>
<dbReference type="PANTHER" id="PTHR21237:SF23">
    <property type="entry name" value="GRPE PROTEIN HOMOLOG, MITOCHONDRIAL"/>
    <property type="match status" value="1"/>
</dbReference>
<dbReference type="PRINTS" id="PR00773">
    <property type="entry name" value="GRPEPROTEIN"/>
</dbReference>
<protein>
    <recommendedName>
        <fullName evidence="3 4">Protein GrpE</fullName>
    </recommendedName>
    <alternativeName>
        <fullName evidence="3">HSP-70 cofactor</fullName>
    </alternativeName>
</protein>
<dbReference type="SUPFAM" id="SSF51064">
    <property type="entry name" value="Head domain of nucleotide exchange factor GrpE"/>
    <property type="match status" value="1"/>
</dbReference>
<comment type="subcellular location">
    <subcellularLocation>
        <location evidence="3">Cytoplasm</location>
    </subcellularLocation>
</comment>
<dbReference type="SUPFAM" id="SSF58014">
    <property type="entry name" value="Coiled-coil domain of nucleotide exchange factor GrpE"/>
    <property type="match status" value="1"/>
</dbReference>
<dbReference type="EMBL" id="RCVM01000012">
    <property type="protein sequence ID" value="RLY02778.1"/>
    <property type="molecule type" value="Genomic_DNA"/>
</dbReference>
<dbReference type="Proteomes" id="UP000279194">
    <property type="component" value="Unassembled WGS sequence"/>
</dbReference>
<keyword evidence="8" id="KW-1185">Reference proteome</keyword>
<dbReference type="NCBIfam" id="NF010753">
    <property type="entry name" value="PRK14156.1"/>
    <property type="match status" value="1"/>
</dbReference>
<evidence type="ECO:0000256" key="4">
    <source>
        <dbReference type="RuleBase" id="RU000639"/>
    </source>
</evidence>
<keyword evidence="6" id="KW-0175">Coiled coil</keyword>
<dbReference type="GO" id="GO:0051087">
    <property type="term" value="F:protein-folding chaperone binding"/>
    <property type="evidence" value="ECO:0007669"/>
    <property type="project" value="InterPro"/>
</dbReference>
<dbReference type="OrthoDB" id="9812586at2"/>
<evidence type="ECO:0000256" key="2">
    <source>
        <dbReference type="ARBA" id="ARBA00023186"/>
    </source>
</evidence>
<feature type="coiled-coil region" evidence="6">
    <location>
        <begin position="5"/>
        <end position="87"/>
    </location>
</feature>
<comment type="caution">
    <text evidence="7">The sequence shown here is derived from an EMBL/GenBank/DDBJ whole genome shotgun (WGS) entry which is preliminary data.</text>
</comment>
<dbReference type="AlphaFoldDB" id="A0A3L9DRD0"/>
<keyword evidence="3 4" id="KW-0346">Stress response</keyword>
<dbReference type="GO" id="GO:0000774">
    <property type="term" value="F:adenyl-nucleotide exchange factor activity"/>
    <property type="evidence" value="ECO:0007669"/>
    <property type="project" value="InterPro"/>
</dbReference>
<name>A0A3L9DRD0_9STRE</name>
<sequence>MKAFIKKLRRHLVSEEVKNEELQEEAVETAEEVVEETTEVPEKSELELANERAEDFENKYLRAHAEMQNIQRRANEERQQLQRYRSQDLAKKILPSLDNLERALAVEGLTDDVKKGLEMTRDSLIQALKEEGVEEVALETFDHNLHMAVQTLPADDEHPADTIAEVFQKGYKLHERLLRPAMVVVYN</sequence>
<accession>A0A3L9DRD0</accession>
<evidence type="ECO:0000313" key="8">
    <source>
        <dbReference type="Proteomes" id="UP000279194"/>
    </source>
</evidence>
<reference evidence="7 8" key="1">
    <citation type="submission" date="2018-10" db="EMBL/GenBank/DDBJ databases">
        <title>Streptococcus hillyeri sp. nov., isolated from equine tracheal sample.</title>
        <authorList>
            <person name="Macfadyen A.C."/>
            <person name="Waller A."/>
            <person name="Paterson G.K."/>
        </authorList>
    </citation>
    <scope>NUCLEOTIDE SEQUENCE [LARGE SCALE GENOMIC DNA]</scope>
    <source>
        <strain evidence="7 8">28462</strain>
    </source>
</reference>
<comment type="subunit">
    <text evidence="3">Homodimer.</text>
</comment>
<dbReference type="NCBIfam" id="NF010738">
    <property type="entry name" value="PRK14140.1"/>
    <property type="match status" value="1"/>
</dbReference>
<dbReference type="Pfam" id="PF01025">
    <property type="entry name" value="GrpE"/>
    <property type="match status" value="1"/>
</dbReference>
<dbReference type="PROSITE" id="PS01071">
    <property type="entry name" value="GRPE"/>
    <property type="match status" value="1"/>
</dbReference>
<dbReference type="GO" id="GO:0042803">
    <property type="term" value="F:protein homodimerization activity"/>
    <property type="evidence" value="ECO:0007669"/>
    <property type="project" value="InterPro"/>
</dbReference>
<comment type="function">
    <text evidence="3 4">Participates actively in the response to hyperosmotic and heat shock by preventing the aggregation of stress-denatured proteins, in association with DnaK and GrpE. It is the nucleotide exchange factor for DnaK and may function as a thermosensor. Unfolded proteins bind initially to DnaJ; upon interaction with the DnaJ-bound protein, DnaK hydrolyzes its bound ATP, resulting in the formation of a stable complex. GrpE releases ADP from DnaK; ATP binding to DnaK triggers the release of the substrate protein, thus completing the reaction cycle. Several rounds of ATP-dependent interactions between DnaJ, DnaK and GrpE are required for fully efficient folding.</text>
</comment>
<keyword evidence="2 3" id="KW-0143">Chaperone</keyword>